<dbReference type="GO" id="GO:0003677">
    <property type="term" value="F:DNA binding"/>
    <property type="evidence" value="ECO:0007669"/>
    <property type="project" value="UniProtKB-KW"/>
</dbReference>
<evidence type="ECO:0000256" key="12">
    <source>
        <dbReference type="PROSITE-ProRule" id="PRU00560"/>
    </source>
</evidence>
<evidence type="ECO:0000256" key="4">
    <source>
        <dbReference type="ARBA" id="ARBA00022806"/>
    </source>
</evidence>
<dbReference type="PROSITE" id="PS51198">
    <property type="entry name" value="UVRD_HELICASE_ATP_BIND"/>
    <property type="match status" value="1"/>
</dbReference>
<evidence type="ECO:0000259" key="14">
    <source>
        <dbReference type="PROSITE" id="PS51217"/>
    </source>
</evidence>
<accession>A0A380MZK4</accession>
<evidence type="ECO:0000259" key="13">
    <source>
        <dbReference type="PROSITE" id="PS51198"/>
    </source>
</evidence>
<dbReference type="GO" id="GO:0005829">
    <property type="term" value="C:cytosol"/>
    <property type="evidence" value="ECO:0007669"/>
    <property type="project" value="TreeGrafter"/>
</dbReference>
<dbReference type="InterPro" id="IPR014016">
    <property type="entry name" value="UvrD-like_ATP-bd"/>
</dbReference>
<dbReference type="Gene3D" id="3.40.50.300">
    <property type="entry name" value="P-loop containing nucleotide triphosphate hydrolases"/>
    <property type="match status" value="2"/>
</dbReference>
<evidence type="ECO:0000256" key="3">
    <source>
        <dbReference type="ARBA" id="ARBA00022801"/>
    </source>
</evidence>
<dbReference type="InterPro" id="IPR013986">
    <property type="entry name" value="DExx_box_DNA_helicase_dom_sf"/>
</dbReference>
<dbReference type="PANTHER" id="PTHR11070:SF2">
    <property type="entry name" value="ATP-DEPENDENT DNA HELICASE SRS2"/>
    <property type="match status" value="1"/>
</dbReference>
<evidence type="ECO:0000256" key="8">
    <source>
        <dbReference type="ARBA" id="ARBA00034617"/>
    </source>
</evidence>
<dbReference type="Pfam" id="PF00580">
    <property type="entry name" value="UvrD-helicase"/>
    <property type="match status" value="1"/>
</dbReference>
<evidence type="ECO:0000256" key="10">
    <source>
        <dbReference type="ARBA" id="ARBA00034923"/>
    </source>
</evidence>
<keyword evidence="2 12" id="KW-0547">Nucleotide-binding</keyword>
<keyword evidence="6" id="KW-0238">DNA-binding</keyword>
<dbReference type="Proteomes" id="UP000254575">
    <property type="component" value="Unassembled WGS sequence"/>
</dbReference>
<evidence type="ECO:0000256" key="1">
    <source>
        <dbReference type="ARBA" id="ARBA00009922"/>
    </source>
</evidence>
<dbReference type="GO" id="GO:0016887">
    <property type="term" value="F:ATP hydrolysis activity"/>
    <property type="evidence" value="ECO:0007669"/>
    <property type="project" value="RHEA"/>
</dbReference>
<keyword evidence="3 12" id="KW-0378">Hydrolase</keyword>
<evidence type="ECO:0000256" key="7">
    <source>
        <dbReference type="ARBA" id="ARBA00023235"/>
    </source>
</evidence>
<keyword evidence="4 12" id="KW-0347">Helicase</keyword>
<dbReference type="GO" id="GO:0043138">
    <property type="term" value="F:3'-5' DNA helicase activity"/>
    <property type="evidence" value="ECO:0007669"/>
    <property type="project" value="UniProtKB-EC"/>
</dbReference>
<evidence type="ECO:0000256" key="6">
    <source>
        <dbReference type="ARBA" id="ARBA00023125"/>
    </source>
</evidence>
<dbReference type="EMBL" id="UHIA01000004">
    <property type="protein sequence ID" value="SUO97995.1"/>
    <property type="molecule type" value="Genomic_DNA"/>
</dbReference>
<dbReference type="GO" id="GO:0005524">
    <property type="term" value="F:ATP binding"/>
    <property type="evidence" value="ECO:0007669"/>
    <property type="project" value="UniProtKB-UniRule"/>
</dbReference>
<comment type="catalytic activity">
    <reaction evidence="11">
        <text>ATP + H2O = ADP + phosphate + H(+)</text>
        <dbReference type="Rhea" id="RHEA:13065"/>
        <dbReference type="ChEBI" id="CHEBI:15377"/>
        <dbReference type="ChEBI" id="CHEBI:15378"/>
        <dbReference type="ChEBI" id="CHEBI:30616"/>
        <dbReference type="ChEBI" id="CHEBI:43474"/>
        <dbReference type="ChEBI" id="CHEBI:456216"/>
        <dbReference type="EC" id="5.6.2.4"/>
    </reaction>
</comment>
<gene>
    <name evidence="15" type="primary">uvrD</name>
    <name evidence="15" type="ORF">NCTC10717_01732</name>
</gene>
<dbReference type="PANTHER" id="PTHR11070">
    <property type="entry name" value="UVRD / RECB / PCRA DNA HELICASE FAMILY MEMBER"/>
    <property type="match status" value="1"/>
</dbReference>
<evidence type="ECO:0000256" key="5">
    <source>
        <dbReference type="ARBA" id="ARBA00022840"/>
    </source>
</evidence>
<name>A0A380MZK4_9GAMM</name>
<dbReference type="InterPro" id="IPR014017">
    <property type="entry name" value="DNA_helicase_UvrD-like_C"/>
</dbReference>
<dbReference type="RefSeq" id="WP_115218877.1">
    <property type="nucleotide sequence ID" value="NZ_UHIA01000004.1"/>
</dbReference>
<protein>
    <recommendedName>
        <fullName evidence="9">DNA 3'-5' helicase</fullName>
        <ecNumber evidence="9">5.6.2.4</ecNumber>
    </recommendedName>
    <alternativeName>
        <fullName evidence="10">DNA 3'-5' helicase II</fullName>
    </alternativeName>
</protein>
<feature type="domain" description="UvrD-like helicase C-terminal" evidence="14">
    <location>
        <begin position="287"/>
        <end position="569"/>
    </location>
</feature>
<dbReference type="SUPFAM" id="SSF52540">
    <property type="entry name" value="P-loop containing nucleoside triphosphate hydrolases"/>
    <property type="match status" value="1"/>
</dbReference>
<dbReference type="GO" id="GO:0033202">
    <property type="term" value="C:DNA helicase complex"/>
    <property type="evidence" value="ECO:0007669"/>
    <property type="project" value="TreeGrafter"/>
</dbReference>
<comment type="catalytic activity">
    <reaction evidence="8">
        <text>Couples ATP hydrolysis with the unwinding of duplex DNA by translocating in the 3'-5' direction.</text>
        <dbReference type="EC" id="5.6.2.4"/>
    </reaction>
</comment>
<evidence type="ECO:0000313" key="15">
    <source>
        <dbReference type="EMBL" id="SUO97995.1"/>
    </source>
</evidence>
<dbReference type="GO" id="GO:0000725">
    <property type="term" value="P:recombinational repair"/>
    <property type="evidence" value="ECO:0007669"/>
    <property type="project" value="TreeGrafter"/>
</dbReference>
<sequence>MDVSEILEGLNAEQREAVSHHERIVRVIAGAGSGKTRVLVQRMLWLMKVEGLPAQALLALTFTNKAAREMQQRLEVGVQSRLPDLWMGTFHGICYRILRRHAEKMGWIKDFVVMDSEDQLSFIRRLMRDNLWSDDTISAQDLRNYINKQKEQGLRANAVVVKSAQAVVMRDFYQQYEYRSKEQGRMDFAELQLLTVELLQSHDNVRESFRRRFEAILVDEFQDTNGLQMQLIELLLSPSGRLFVVGDDDQSIYSWRGARVENMLELEQRFPQEVATVRLEQNYRSTQTILEAANALIAENTQRLGKRLWSEGNAGEKIVVYPAYNEYDEAEYVAAQVLLILEQGGNYRDCAVLYRSNAISRVFEKVFTGHQIPYRVYGGLRFFERAEIKDALAYLRMALQPHDDNAFERIVNVPARAIGNKTVEDLRSLTQQGNLSFWQLLEDEALLRRHIATRAVNALLQFRSLILHLRDALAAQNTLKEAMEILLKDSGLNAMYEQSKKEDALSRLENLQELVSAAAYADARYQGASVPIGERIEQFLADAALDAGDNEAEEDGNAVQLMTMHSAKGLEFPQVFVVACEEDIFPHYHSLNDKKSLEEERRLAYVAITRAMQKLTISFAQRRRFQGNEKYPEPSRYLGEIPEHLLHAVRPLVFHKAMPWRHETEIQHKTQSSSEGQTFQIGEDVLHPSFGQGTITHLEGQGEHSRALVRFTDKQEKWLVLAYAKLSKI</sequence>
<keyword evidence="7" id="KW-0413">Isomerase</keyword>
<dbReference type="PROSITE" id="PS51217">
    <property type="entry name" value="UVRD_HELICASE_CTER"/>
    <property type="match status" value="1"/>
</dbReference>
<dbReference type="InterPro" id="IPR027417">
    <property type="entry name" value="P-loop_NTPase"/>
</dbReference>
<keyword evidence="16" id="KW-1185">Reference proteome</keyword>
<evidence type="ECO:0000256" key="9">
    <source>
        <dbReference type="ARBA" id="ARBA00034808"/>
    </source>
</evidence>
<dbReference type="CDD" id="cd17932">
    <property type="entry name" value="DEXQc_UvrD"/>
    <property type="match status" value="1"/>
</dbReference>
<feature type="domain" description="UvrD-like helicase ATP-binding" evidence="13">
    <location>
        <begin position="8"/>
        <end position="286"/>
    </location>
</feature>
<dbReference type="CDD" id="cd18807">
    <property type="entry name" value="SF1_C_UvrD"/>
    <property type="match status" value="1"/>
</dbReference>
<dbReference type="Gene3D" id="1.10.486.10">
    <property type="entry name" value="PCRA, domain 4"/>
    <property type="match status" value="1"/>
</dbReference>
<dbReference type="Pfam" id="PF13361">
    <property type="entry name" value="UvrD_C"/>
    <property type="match status" value="1"/>
</dbReference>
<evidence type="ECO:0000256" key="2">
    <source>
        <dbReference type="ARBA" id="ARBA00022741"/>
    </source>
</evidence>
<keyword evidence="5 12" id="KW-0067">ATP-binding</keyword>
<dbReference type="EC" id="5.6.2.4" evidence="9"/>
<dbReference type="InterPro" id="IPR000212">
    <property type="entry name" value="DNA_helicase_UvrD/REP"/>
</dbReference>
<reference evidence="15 16" key="1">
    <citation type="submission" date="2018-06" db="EMBL/GenBank/DDBJ databases">
        <authorList>
            <consortium name="Pathogen Informatics"/>
            <person name="Doyle S."/>
        </authorList>
    </citation>
    <scope>NUCLEOTIDE SEQUENCE [LARGE SCALE GENOMIC DNA]</scope>
    <source>
        <strain evidence="15 16">NCTC10717</strain>
    </source>
</reference>
<dbReference type="Gene3D" id="1.10.10.160">
    <property type="match status" value="1"/>
</dbReference>
<evidence type="ECO:0000256" key="11">
    <source>
        <dbReference type="ARBA" id="ARBA00048988"/>
    </source>
</evidence>
<dbReference type="AlphaFoldDB" id="A0A380MZK4"/>
<proteinExistence type="inferred from homology"/>
<comment type="similarity">
    <text evidence="1">Belongs to the helicase family. UvrD subfamily.</text>
</comment>
<dbReference type="OrthoDB" id="9806690at2"/>
<evidence type="ECO:0000313" key="16">
    <source>
        <dbReference type="Proteomes" id="UP000254575"/>
    </source>
</evidence>
<feature type="binding site" evidence="12">
    <location>
        <begin position="29"/>
        <end position="36"/>
    </location>
    <ligand>
        <name>ATP</name>
        <dbReference type="ChEBI" id="CHEBI:30616"/>
    </ligand>
</feature>
<organism evidence="15 16">
    <name type="scientific">Suttonella indologenes</name>
    <dbReference type="NCBI Taxonomy" id="13276"/>
    <lineage>
        <taxon>Bacteria</taxon>
        <taxon>Pseudomonadati</taxon>
        <taxon>Pseudomonadota</taxon>
        <taxon>Gammaproteobacteria</taxon>
        <taxon>Cardiobacteriales</taxon>
        <taxon>Cardiobacteriaceae</taxon>
        <taxon>Suttonella</taxon>
    </lineage>
</organism>